<evidence type="ECO:0000313" key="3">
    <source>
        <dbReference type="EMBL" id="SHE34235.1"/>
    </source>
</evidence>
<dbReference type="OrthoDB" id="9810906at2"/>
<comment type="similarity">
    <text evidence="1">Belongs to the CapA family.</text>
</comment>
<dbReference type="PANTHER" id="PTHR33393:SF13">
    <property type="entry name" value="PGA BIOSYNTHESIS PROTEIN CAPA"/>
    <property type="match status" value="1"/>
</dbReference>
<dbReference type="CDD" id="cd07381">
    <property type="entry name" value="MPP_CapA"/>
    <property type="match status" value="1"/>
</dbReference>
<keyword evidence="4" id="KW-1185">Reference proteome</keyword>
<evidence type="ECO:0000313" key="4">
    <source>
        <dbReference type="Proteomes" id="UP000184041"/>
    </source>
</evidence>
<dbReference type="InterPro" id="IPR019079">
    <property type="entry name" value="Capsule_synth_CapA"/>
</dbReference>
<dbReference type="InterPro" id="IPR029052">
    <property type="entry name" value="Metallo-depent_PP-like"/>
</dbReference>
<dbReference type="SUPFAM" id="SSF56300">
    <property type="entry name" value="Metallo-dependent phosphatases"/>
    <property type="match status" value="1"/>
</dbReference>
<gene>
    <name evidence="3" type="ORF">SAMN05443144_10192</name>
</gene>
<protein>
    <submittedName>
        <fullName evidence="3">Poly-gamma-glutamate synthesis protein (Capsule biosynthesis protein)</fullName>
    </submittedName>
</protein>
<organism evidence="3 4">
    <name type="scientific">Fodinibius roseus</name>
    <dbReference type="NCBI Taxonomy" id="1194090"/>
    <lineage>
        <taxon>Bacteria</taxon>
        <taxon>Pseudomonadati</taxon>
        <taxon>Balneolota</taxon>
        <taxon>Balneolia</taxon>
        <taxon>Balneolales</taxon>
        <taxon>Balneolaceae</taxon>
        <taxon>Fodinibius</taxon>
    </lineage>
</organism>
<sequence length="377" mass="42024">MSDPIKILITGDTHLGSGRVESLAITNSTEQLFGNFTSKIQNADISVTNLESPLIDKGSTISKIGPNLKSPVQSLKVLKNVGFNLLTLANNHIMDYGEEGLLSTLKACSETGIETVGAGKNSKEASQPFMKAIKGTRVGILNIAENEFGTTNNGSPGAYALNPVKNFYQINKISEAVDNLIVVVHGGHERYPLPSPRMKETYHFFIDAGAAAVVGHHPHCYSGYEVYNNAPIFYSIGNFMFDKYTSAQSDWSKGYMVELNIDNESLEFDIIPYIQNAENAGLHPLDKKESGLFDDNISKLNAVISDNEELDRRFKEFCESSRNRYSAYIEPHSIRYIHALRNRKLFPSLLSKRKKKLLLNLTRCESHRDVLQNLLEE</sequence>
<proteinExistence type="inferred from homology"/>
<accession>A0A1M4SPY7</accession>
<dbReference type="Pfam" id="PF09587">
    <property type="entry name" value="PGA_cap"/>
    <property type="match status" value="1"/>
</dbReference>
<dbReference type="STRING" id="1194090.SAMN05443144_10192"/>
<evidence type="ECO:0000259" key="2">
    <source>
        <dbReference type="SMART" id="SM00854"/>
    </source>
</evidence>
<dbReference type="PANTHER" id="PTHR33393">
    <property type="entry name" value="POLYGLUTAMINE SYNTHESIS ACCESSORY PROTEIN RV0574C-RELATED"/>
    <property type="match status" value="1"/>
</dbReference>
<dbReference type="InterPro" id="IPR052169">
    <property type="entry name" value="CW_Biosynth-Accessory"/>
</dbReference>
<feature type="domain" description="Capsule synthesis protein CapA" evidence="2">
    <location>
        <begin position="6"/>
        <end position="243"/>
    </location>
</feature>
<evidence type="ECO:0000256" key="1">
    <source>
        <dbReference type="ARBA" id="ARBA00005662"/>
    </source>
</evidence>
<dbReference type="RefSeq" id="WP_084087921.1">
    <property type="nucleotide sequence ID" value="NZ_FQUS01000001.1"/>
</dbReference>
<name>A0A1M4SPY7_9BACT</name>
<dbReference type="Gene3D" id="3.60.21.10">
    <property type="match status" value="1"/>
</dbReference>
<dbReference type="Proteomes" id="UP000184041">
    <property type="component" value="Unassembled WGS sequence"/>
</dbReference>
<dbReference type="AlphaFoldDB" id="A0A1M4SPY7"/>
<reference evidence="3 4" key="1">
    <citation type="submission" date="2016-11" db="EMBL/GenBank/DDBJ databases">
        <authorList>
            <person name="Jaros S."/>
            <person name="Januszkiewicz K."/>
            <person name="Wedrychowicz H."/>
        </authorList>
    </citation>
    <scope>NUCLEOTIDE SEQUENCE [LARGE SCALE GENOMIC DNA]</scope>
    <source>
        <strain evidence="3 4">DSM 21986</strain>
    </source>
</reference>
<dbReference type="EMBL" id="FQUS01000001">
    <property type="protein sequence ID" value="SHE34235.1"/>
    <property type="molecule type" value="Genomic_DNA"/>
</dbReference>
<dbReference type="SMART" id="SM00854">
    <property type="entry name" value="PGA_cap"/>
    <property type="match status" value="1"/>
</dbReference>